<reference evidence="2 3" key="1">
    <citation type="journal article" date="2018" name="Front. Plant Sci.">
        <title>Red Clover (Trifolium pratense) and Zigzag Clover (T. medium) - A Picture of Genomic Similarities and Differences.</title>
        <authorList>
            <person name="Dluhosova J."/>
            <person name="Istvanek J."/>
            <person name="Nedelnik J."/>
            <person name="Repkova J."/>
        </authorList>
    </citation>
    <scope>NUCLEOTIDE SEQUENCE [LARGE SCALE GENOMIC DNA]</scope>
    <source>
        <strain evidence="3">cv. 10/8</strain>
        <tissue evidence="2">Leaf</tissue>
    </source>
</reference>
<dbReference type="EMBL" id="LXQA011163976">
    <property type="protein sequence ID" value="MCI87356.1"/>
    <property type="molecule type" value="Genomic_DNA"/>
</dbReference>
<keyword evidence="3" id="KW-1185">Reference proteome</keyword>
<evidence type="ECO:0000313" key="2">
    <source>
        <dbReference type="EMBL" id="MCI87356.1"/>
    </source>
</evidence>
<name>A0A392VG40_9FABA</name>
<feature type="non-terminal residue" evidence="2">
    <location>
        <position position="1"/>
    </location>
</feature>
<evidence type="ECO:0000256" key="1">
    <source>
        <dbReference type="SAM" id="MobiDB-lite"/>
    </source>
</evidence>
<dbReference type="AlphaFoldDB" id="A0A392VG40"/>
<protein>
    <submittedName>
        <fullName evidence="2">Uncharacterized protein</fullName>
    </submittedName>
</protein>
<accession>A0A392VG40</accession>
<sequence length="43" mass="4956">APRRPPQRLLPHAGSPDWFDRNSSRTTGNSPELLPDLKNYKRI</sequence>
<comment type="caution">
    <text evidence="2">The sequence shown here is derived from an EMBL/GenBank/DDBJ whole genome shotgun (WGS) entry which is preliminary data.</text>
</comment>
<dbReference type="Proteomes" id="UP000265520">
    <property type="component" value="Unassembled WGS sequence"/>
</dbReference>
<evidence type="ECO:0000313" key="3">
    <source>
        <dbReference type="Proteomes" id="UP000265520"/>
    </source>
</evidence>
<proteinExistence type="predicted"/>
<feature type="region of interest" description="Disordered" evidence="1">
    <location>
        <begin position="1"/>
        <end position="43"/>
    </location>
</feature>
<organism evidence="2 3">
    <name type="scientific">Trifolium medium</name>
    <dbReference type="NCBI Taxonomy" id="97028"/>
    <lineage>
        <taxon>Eukaryota</taxon>
        <taxon>Viridiplantae</taxon>
        <taxon>Streptophyta</taxon>
        <taxon>Embryophyta</taxon>
        <taxon>Tracheophyta</taxon>
        <taxon>Spermatophyta</taxon>
        <taxon>Magnoliopsida</taxon>
        <taxon>eudicotyledons</taxon>
        <taxon>Gunneridae</taxon>
        <taxon>Pentapetalae</taxon>
        <taxon>rosids</taxon>
        <taxon>fabids</taxon>
        <taxon>Fabales</taxon>
        <taxon>Fabaceae</taxon>
        <taxon>Papilionoideae</taxon>
        <taxon>50 kb inversion clade</taxon>
        <taxon>NPAAA clade</taxon>
        <taxon>Hologalegina</taxon>
        <taxon>IRL clade</taxon>
        <taxon>Trifolieae</taxon>
        <taxon>Trifolium</taxon>
    </lineage>
</organism>